<organism evidence="3 4">
    <name type="scientific">Paenibacillus radicis</name>
    <name type="common">ex Xue et al. 2023</name>
    <dbReference type="NCBI Taxonomy" id="2972489"/>
    <lineage>
        <taxon>Bacteria</taxon>
        <taxon>Bacillati</taxon>
        <taxon>Bacillota</taxon>
        <taxon>Bacilli</taxon>
        <taxon>Bacillales</taxon>
        <taxon>Paenibacillaceae</taxon>
        <taxon>Paenibacillus</taxon>
    </lineage>
</organism>
<dbReference type="Gene3D" id="2.60.220.30">
    <property type="match status" value="1"/>
</dbReference>
<dbReference type="EMBL" id="JANQBD010000011">
    <property type="protein sequence ID" value="MCR8632702.1"/>
    <property type="molecule type" value="Genomic_DNA"/>
</dbReference>
<dbReference type="PANTHER" id="PTHR43308">
    <property type="entry name" value="OUTER MEMBRANE PROTEIN ALPHA-RELATED"/>
    <property type="match status" value="1"/>
</dbReference>
<keyword evidence="4" id="KW-1185">Reference proteome</keyword>
<dbReference type="InterPro" id="IPR011493">
    <property type="entry name" value="GLUG"/>
</dbReference>
<dbReference type="NCBIfam" id="TIGR02543">
    <property type="entry name" value="List_Bact_rpt"/>
    <property type="match status" value="1"/>
</dbReference>
<dbReference type="Gene3D" id="2.160.20.110">
    <property type="match status" value="3"/>
</dbReference>
<dbReference type="RefSeq" id="WP_258214293.1">
    <property type="nucleotide sequence ID" value="NZ_JANQBD010000011.1"/>
</dbReference>
<evidence type="ECO:0000313" key="4">
    <source>
        <dbReference type="Proteomes" id="UP001300012"/>
    </source>
</evidence>
<dbReference type="Pfam" id="PF00395">
    <property type="entry name" value="SLH"/>
    <property type="match status" value="3"/>
</dbReference>
<dbReference type="InterPro" id="IPR013378">
    <property type="entry name" value="InlB-like_B-rpt"/>
</dbReference>
<protein>
    <submittedName>
        <fullName evidence="3">S-layer homology domain-containing protein</fullName>
    </submittedName>
</protein>
<dbReference type="InterPro" id="IPR051465">
    <property type="entry name" value="Cell_Envelope_Struct_Comp"/>
</dbReference>
<evidence type="ECO:0000259" key="2">
    <source>
        <dbReference type="PROSITE" id="PS51272"/>
    </source>
</evidence>
<comment type="caution">
    <text evidence="3">The sequence shown here is derived from an EMBL/GenBank/DDBJ whole genome shotgun (WGS) entry which is preliminary data.</text>
</comment>
<reference evidence="3 4" key="1">
    <citation type="submission" date="2022-08" db="EMBL/GenBank/DDBJ databases">
        <title>Paenibacillus endoradicis sp. nov., Paenibacillus radicibacter sp. nov and Paenibacillus pararadicis sp. nov., three cold-adapted plant growth-promoting bacteria isolated from root of Larix gmelinii in Great Khingan.</title>
        <authorList>
            <person name="Xue H."/>
        </authorList>
    </citation>
    <scope>NUCLEOTIDE SEQUENCE [LARGE SCALE GENOMIC DNA]</scope>
    <source>
        <strain evidence="3 4">N5-1-1-5</strain>
    </source>
</reference>
<dbReference type="Pfam" id="PF07581">
    <property type="entry name" value="Glug"/>
    <property type="match status" value="10"/>
</dbReference>
<dbReference type="Proteomes" id="UP001300012">
    <property type="component" value="Unassembled WGS sequence"/>
</dbReference>
<feature type="domain" description="SLH" evidence="2">
    <location>
        <begin position="3321"/>
        <end position="3375"/>
    </location>
</feature>
<accession>A0ABT1YHM7</accession>
<dbReference type="PROSITE" id="PS51272">
    <property type="entry name" value="SLH"/>
    <property type="match status" value="3"/>
</dbReference>
<evidence type="ECO:0000313" key="3">
    <source>
        <dbReference type="EMBL" id="MCR8632702.1"/>
    </source>
</evidence>
<comment type="subcellular location">
    <subcellularLocation>
        <location evidence="1">Cell envelope</location>
    </subcellularLocation>
</comment>
<dbReference type="InterPro" id="IPR025883">
    <property type="entry name" value="Cadherin-like_domain"/>
</dbReference>
<gene>
    <name evidence="3" type="ORF">NV381_15965</name>
</gene>
<feature type="domain" description="SLH" evidence="2">
    <location>
        <begin position="3376"/>
        <end position="3434"/>
    </location>
</feature>
<dbReference type="PANTHER" id="PTHR43308:SF5">
    <property type="entry name" value="S-LAYER PROTEIN _ PEPTIDOGLYCAN ENDO-BETA-N-ACETYLGLUCOSAMINIDASE"/>
    <property type="match status" value="1"/>
</dbReference>
<dbReference type="InterPro" id="IPR001119">
    <property type="entry name" value="SLH_dom"/>
</dbReference>
<proteinExistence type="predicted"/>
<dbReference type="Pfam" id="PF09479">
    <property type="entry name" value="Flg_new"/>
    <property type="match status" value="1"/>
</dbReference>
<dbReference type="Pfam" id="PF12733">
    <property type="entry name" value="Cadherin-like"/>
    <property type="match status" value="2"/>
</dbReference>
<evidence type="ECO:0000256" key="1">
    <source>
        <dbReference type="ARBA" id="ARBA00004196"/>
    </source>
</evidence>
<dbReference type="Gene3D" id="2.60.40.4270">
    <property type="entry name" value="Listeria-Bacteroides repeat domain"/>
    <property type="match status" value="1"/>
</dbReference>
<dbReference type="Gene3D" id="2.60.40.2340">
    <property type="match status" value="20"/>
</dbReference>
<feature type="domain" description="SLH" evidence="2">
    <location>
        <begin position="3257"/>
        <end position="3320"/>
    </location>
</feature>
<sequence>MRKSGNKIMIVIFTMMIMFSTIPGGIFGIGKAFAADFSGNGSSSSPYLIGTADQLNKVRGSYLAANLYFKLTSNIDLSSYAGAGWVPIGDVNTSFNGHMDGSGYKITGLTIRNGDYTGLFGSIGNGSSIANVKLENVSNHSGDIVGSLVGLNDGGKIENSSATGSVIGGYGAGGLVGSNNGGTIENSYASGSVSGAYSAGGLVGSSNGEIKDSYASADVNGSENVGGLVGESYGGTIISNSHATGSVSGNKSVGGLVGYNTDGPISNSYATGNVSLIASSDRNAGGLVGYNKNGAISSSHALGKVSGGENVGGLVGGNISGAISDSYALGDVIGSFSVGGLVANEYYGTISSSYASGNVSLIQNPASTYASPYAGGLVASNNNGEISNSHATGNVSGSNESYGVGGLVGKNDNSQGGKISNSYATGNVNGGDSSFQVGGLVGDSINGNISNSYATGNVNLSEGDLSSHVGGLVGSNIFGTVSLSYATGKVGGAYGVGGLVGYNDNFDSGAVSNSYALGNVIGSADSEMVGGLVGWNRYGYVNNSYASGQVEGNAKVGGLAGQNGGGMINNSYATGRVSGSVDVGGLVGERLDSYLGGGGEAINSFYDTATTGQSVSAGGVGKSTAQMQDKSTYEADNAHIWDFSNIWAIDSIHNGGYPYLPAIQAYLDYDGNGNTSGTVPTSHSYMPGVKASIYTGTLDLIKTGYTFDGWNTQANGTGSSYNPGDSYIITSNTTLYAKWSAISTIATLTSTIGIVSTGGTRNETITNITYGITLAALKAAITPAANATFEVYDEDETTVATTLASGKKVIVTAQDGTTKVIYTVTVDASSEKELTAFSLAEQTGAATIDVTAHTVAIEVAHGTNLNSLIATFGLSVGASAKVSTVNQVSGVTANDFTTPVAYVITAADGSTQNWTVSVTVAASSEKEVTAFSMAEQTGAAMIDTTTHTVAIEVAHGTSLNGLLATFSLSAGASAKVGTVNQVSGTTANDFTNPVAYVITAADGSTQNWTVTVTVAASSAKELTTFSLAEQIRAATVDVTTHTVAIEVAHGTSLNGLVATFSLSAGASAKVGTVNQVSGATANDFTTPLAYVITAADGSTQNWTVTVTVAASSAKELTVFSFDGLQPAVVGTISGTDVALTVPYGTTVTSLVATFTSSGGSTVKVGSVAQVSGVTANDFALPVTYTVTAQNGTTKNYTVTVTVAASSDKELSAFSLAEQTGAATIDTIAHTVAIKVAHGTSLNSLVATFSLSAGASAKVGTVNQVSGATANDFTTPVGYVITAADGSMQNWTVTVTVAASSAKELTVFSFEGLQPAVVGTISGTDVALTVPYGTAVTSLVATFTSSGGSTVKVGSVAQMSGVTANDFALPVIYTVTAQNGTTKNYIVTVTVAASSDKELTAFSLAEQTGVATVDVTTHTVAIEVAQGTSLNGLVATFSLSAGASAKVGTVNQVSGATANDFTTPLAYVITAADGSTQTWTVSVIVAASSDKELSAFSLAEQTGTATIDANAHTVAIEVAHGTSLNSLVATFSLSVGASAKVGNVNQVSGTTANDFTTPVAYVITAADGSTQNWTVTVTVAASSAKELTAFSFDGLQPAVVGTISGTDVALTVPYGTPVTSLVATFMSSGGSTVKVGSVAQVSGVTANDFALPATYTVTAQNGTTKNYTVTVTVAASSDKELSAFSLAEQTGAATIDATAHTVVIEVAHSTSLNSLVATFSLSAGASAKVGAVNQVSGATANDFTALVGYVITAADGSTQTWTVTVTVAASSAKELTVFSFEGLQPAVVGTISGTDVALTVPYGTPVTSLVATFTSSGGSTLKVGSVAQVSGVTANDFALPVIYTVTAQNGTTKNYTVTVTVAASSAKELTAFSLVEQTGAATIDANVHTVAIEAAHGTSLNSLVATFSLSAGASAKVGTVNQVSGTTANDFTTSVAYVITAADGSTQTWTVTVTVAASSEKNLTAFSLAEQTGAATIDATAHTVAIEVAHGTSLNSLVATFSLSAGASAKVGIVNQVSGTTANDFTTPVGYVITAADGSTQNWTVTVTVAASSAKDLTTFSFNGLQPAVVGTINGTDVALTVPYGTAVTSLVATFMSSGGSTVKVGSVAQVSEVTANDFALPVIYTVTAQNGTTKSYTVTVAVAASSEKELSEFSLAEQTGAATIDTIAHTVAIEVAHGTSLNGLVATFGLSAGASAKVGAVNQVSGATANDFTALVGYVITAADGSAQNWTVTVTVAANSAKELTAFSFDGLQPAAVGTINGTDIALTVPYGTAVTSLVATFTSSAGSTVKVGNTAQVSGATANDFTTPVSYTVTAQNGTTKNYTVTVTVAASSEKNLTAFSLAEQTGAATIDATAHTVVIEVAHSTSLNSLVATFSLSAGASAKVGAVNQVSGATANDFMTPVAYVIKAADGSTQNWTVTVTVAASSAKDLTAFSFEGLQPAVVGTINGTDITLTVPNATTVTSLVATFTSSAGSTVKVGTIAQTSGTTANDFTTPVTYTVTAQDGTTKIYTVTVAVAASSAKELTAFSFEGLQPAVVGTINGTDITLTVPNATAVTSLVATFTSSVGSTVKVGATAQVSGMTANDFAAPVTYTVTAQNGTTKNYTVTVTVAAGSAKELTAFSFEGLQPAVVGTINGTNITLTVPNATTVTSLVATFTSSVGSTVKVRTTAQVSGTTANDFTSPVIYTVTAQDGTIASYIVVVTRAAVAGDGSNLSALTLSSGGLTLVADTVTGTTYHFNVTSQIPSISVTASVYDSNSSIVGSLYNSGNVLVWGPLNLISGKSTQPIPLDVGSNRMELVVTDHNGSSKTYLVYVNKASAAYSNAQLQSLQVSDAVFEFNRAIFDYTMSVGNSVDVLTLKAFPEEARASVKINSEIATSKEIRLNAGRNLVTIEVTAQDGTTKLTYRVTIKRAVAITAVSDTSIQVTSEPVTITAPLGITNAKIAVVPITVGSNKEAILPLIEVQVETSQGKVLVVIPEGTKVTAPAAWDGTIRLPEVQSNNSVSVSASNVSGVIEMGSSDVTLTFDKAIRLLFPKQGGKLVGYVRSGELIPITGSVSADIRTTADHEIAPGGDAKITVGEDIVVWTKHFTKYVFYSPITPTISSGRGGGGGGPVNFGTILAAYGGTLILNGAQIDVPLGAIDSDNQVNVDKIGDISILPIVASMSLVSEIYEIKKDKAGDFSKAVIITLPFDRTKIDFTKSTVSLYWLNEKEHRWIQLDDQKVDLTNGTVSGTVRHFTKFAVLELDKKEITNPPAAVADFSDTKGHWAEMNIHDLVQLGVINGYSDDTFKPDNRITRAEFVTVIVKAFHLQAQTGKAFADTEAHWARSAIETASTLGVVTGYSVSTFGPDDLITREQMAVIVIRAAQIDSTDMKISFADNAEISDWARNALTAAAAKNLINGYEDGTVKPKANTTRAEALTVILRALQLQKK</sequence>
<dbReference type="InterPro" id="IPR042229">
    <property type="entry name" value="Listeria/Bacterioides_rpt_sf"/>
</dbReference>
<name>A0ABT1YHM7_9BACL</name>